<evidence type="ECO:0000313" key="6">
    <source>
        <dbReference type="EMBL" id="GAG10316.1"/>
    </source>
</evidence>
<protein>
    <submittedName>
        <fullName evidence="6">Uncharacterized protein</fullName>
    </submittedName>
</protein>
<dbReference type="InterPro" id="IPR001670">
    <property type="entry name" value="ADH_Fe/GldA"/>
</dbReference>
<evidence type="ECO:0000256" key="3">
    <source>
        <dbReference type="ARBA" id="ARBA00023027"/>
    </source>
</evidence>
<dbReference type="SUPFAM" id="SSF56796">
    <property type="entry name" value="Dehydroquinate synthase-like"/>
    <property type="match status" value="1"/>
</dbReference>
<dbReference type="PROSITE" id="PS00913">
    <property type="entry name" value="ADH_IRON_1"/>
    <property type="match status" value="1"/>
</dbReference>
<dbReference type="PANTHER" id="PTHR11496">
    <property type="entry name" value="ALCOHOL DEHYDROGENASE"/>
    <property type="match status" value="1"/>
</dbReference>
<dbReference type="CDD" id="cd08551">
    <property type="entry name" value="Fe-ADH"/>
    <property type="match status" value="1"/>
</dbReference>
<dbReference type="Gene3D" id="1.20.1090.10">
    <property type="entry name" value="Dehydroquinate synthase-like - alpha domain"/>
    <property type="match status" value="1"/>
</dbReference>
<dbReference type="InterPro" id="IPR056798">
    <property type="entry name" value="ADH_Fe_C"/>
</dbReference>
<proteinExistence type="inferred from homology"/>
<sequence>GLAEPIRKDIEARLGETVLFSQITPNPRDVDCERGVEVARDFGADVLVAVGGGSAIDTAKCIATILTNGGQPGDWYGFDKLKKYPAPLIAIPTTAGTGSEVTTCAVVTNSATRVKECIQDAKLAPSVALVDPEMTLSVPPLLTAATGMDALCHAVEAYTCTLANPLTDVFALKAISIIARWLETAWANGSDVEARTQMSLGCLLAGYAFSNADTSGVHCMAESLGGLYDTPHGIACSIFLPFVTEFNIPADPQKHGDVAKGRIQA</sequence>
<evidence type="ECO:0000256" key="2">
    <source>
        <dbReference type="ARBA" id="ARBA00023002"/>
    </source>
</evidence>
<comment type="similarity">
    <text evidence="1">Belongs to the iron-containing alcohol dehydrogenase family.</text>
</comment>
<dbReference type="GO" id="GO:0046872">
    <property type="term" value="F:metal ion binding"/>
    <property type="evidence" value="ECO:0007669"/>
    <property type="project" value="InterPro"/>
</dbReference>
<accession>X0WCB2</accession>
<dbReference type="InterPro" id="IPR039697">
    <property type="entry name" value="Alcohol_dehydrogenase_Fe"/>
</dbReference>
<name>X0WCB2_9ZZZZ</name>
<dbReference type="FunFam" id="3.40.50.1970:FF:000003">
    <property type="entry name" value="Alcohol dehydrogenase, iron-containing"/>
    <property type="match status" value="1"/>
</dbReference>
<organism evidence="6">
    <name type="scientific">marine sediment metagenome</name>
    <dbReference type="NCBI Taxonomy" id="412755"/>
    <lineage>
        <taxon>unclassified sequences</taxon>
        <taxon>metagenomes</taxon>
        <taxon>ecological metagenomes</taxon>
    </lineage>
</organism>
<evidence type="ECO:0000259" key="4">
    <source>
        <dbReference type="Pfam" id="PF00465"/>
    </source>
</evidence>
<comment type="caution">
    <text evidence="6">The sequence shown here is derived from an EMBL/GenBank/DDBJ whole genome shotgun (WGS) entry which is preliminary data.</text>
</comment>
<dbReference type="GO" id="GO:0004022">
    <property type="term" value="F:alcohol dehydrogenase (NAD+) activity"/>
    <property type="evidence" value="ECO:0007669"/>
    <property type="project" value="TreeGrafter"/>
</dbReference>
<dbReference type="AlphaFoldDB" id="X0WCB2"/>
<evidence type="ECO:0000256" key="1">
    <source>
        <dbReference type="ARBA" id="ARBA00007358"/>
    </source>
</evidence>
<dbReference type="Gene3D" id="3.40.50.1970">
    <property type="match status" value="1"/>
</dbReference>
<keyword evidence="3" id="KW-0520">NAD</keyword>
<dbReference type="EMBL" id="BARS01027293">
    <property type="protein sequence ID" value="GAG10316.1"/>
    <property type="molecule type" value="Genomic_DNA"/>
</dbReference>
<reference evidence="6" key="1">
    <citation type="journal article" date="2014" name="Front. Microbiol.">
        <title>High frequency of phylogenetically diverse reductive dehalogenase-homologous genes in deep subseafloor sedimentary metagenomes.</title>
        <authorList>
            <person name="Kawai M."/>
            <person name="Futagami T."/>
            <person name="Toyoda A."/>
            <person name="Takaki Y."/>
            <person name="Nishi S."/>
            <person name="Hori S."/>
            <person name="Arai W."/>
            <person name="Tsubouchi T."/>
            <person name="Morono Y."/>
            <person name="Uchiyama I."/>
            <person name="Ito T."/>
            <person name="Fujiyama A."/>
            <person name="Inagaki F."/>
            <person name="Takami H."/>
        </authorList>
    </citation>
    <scope>NUCLEOTIDE SEQUENCE</scope>
    <source>
        <strain evidence="6">Expedition CK06-06</strain>
    </source>
</reference>
<feature type="domain" description="Fe-containing alcohol dehydrogenase-like C-terminal" evidence="5">
    <location>
        <begin position="143"/>
        <end position="260"/>
    </location>
</feature>
<evidence type="ECO:0000259" key="5">
    <source>
        <dbReference type="Pfam" id="PF25137"/>
    </source>
</evidence>
<dbReference type="InterPro" id="IPR018211">
    <property type="entry name" value="ADH_Fe_CS"/>
</dbReference>
<dbReference type="PANTHER" id="PTHR11496:SF102">
    <property type="entry name" value="ALCOHOL DEHYDROGENASE 4"/>
    <property type="match status" value="1"/>
</dbReference>
<feature type="domain" description="Alcohol dehydrogenase iron-type/glycerol dehydrogenase GldA" evidence="4">
    <location>
        <begin position="2"/>
        <end position="132"/>
    </location>
</feature>
<feature type="non-terminal residue" evidence="6">
    <location>
        <position position="1"/>
    </location>
</feature>
<dbReference type="Pfam" id="PF00465">
    <property type="entry name" value="Fe-ADH"/>
    <property type="match status" value="1"/>
</dbReference>
<keyword evidence="2" id="KW-0560">Oxidoreductase</keyword>
<feature type="non-terminal residue" evidence="6">
    <location>
        <position position="265"/>
    </location>
</feature>
<gene>
    <name evidence="6" type="ORF">S01H1_42886</name>
</gene>
<dbReference type="Pfam" id="PF25137">
    <property type="entry name" value="ADH_Fe_C"/>
    <property type="match status" value="1"/>
</dbReference>